<feature type="compositionally biased region" description="Basic residues" evidence="1">
    <location>
        <begin position="36"/>
        <end position="47"/>
    </location>
</feature>
<sequence length="47" mass="5724">MLTQEKKFALTGENFCSLHREQKKQEKNRLNNTPISRKKYQKKKMKL</sequence>
<dbReference type="AlphaFoldDB" id="T1CIM6"/>
<organism evidence="2 3">
    <name type="scientific">Porphyromonas crevioricanis JCM 15906</name>
    <dbReference type="NCBI Taxonomy" id="1305617"/>
    <lineage>
        <taxon>Bacteria</taxon>
        <taxon>Pseudomonadati</taxon>
        <taxon>Bacteroidota</taxon>
        <taxon>Bacteroidia</taxon>
        <taxon>Bacteroidales</taxon>
        <taxon>Porphyromonadaceae</taxon>
        <taxon>Porphyromonas</taxon>
    </lineage>
</organism>
<evidence type="ECO:0000256" key="1">
    <source>
        <dbReference type="SAM" id="MobiDB-lite"/>
    </source>
</evidence>
<name>T1CIM6_9PORP</name>
<evidence type="ECO:0000313" key="2">
    <source>
        <dbReference type="EMBL" id="GAD06006.1"/>
    </source>
</evidence>
<proteinExistence type="predicted"/>
<accession>T1CIM6</accession>
<dbReference type="EMBL" id="BAOU01000050">
    <property type="protein sequence ID" value="GAD06006.1"/>
    <property type="molecule type" value="Genomic_DNA"/>
</dbReference>
<evidence type="ECO:0000313" key="3">
    <source>
        <dbReference type="Proteomes" id="UP000018031"/>
    </source>
</evidence>
<reference evidence="3" key="1">
    <citation type="journal article" date="2013" name="Genome">
        <title>Draft Genome Sequences of Porphyromonas crevioricanis JCM 15906T and Porphyromonas cansulci JCM 13913T Isolated from a Canine Oral Cavity.</title>
        <authorList>
            <person name="Sakamoto M."/>
            <person name="Tanaka N."/>
            <person name="Shiwa Y."/>
            <person name="Yoshikawa H."/>
            <person name="Ohkuma M."/>
        </authorList>
    </citation>
    <scope>NUCLEOTIDE SEQUENCE [LARGE SCALE GENOMIC DNA]</scope>
    <source>
        <strain evidence="3">JCM 15906</strain>
    </source>
</reference>
<feature type="compositionally biased region" description="Basic and acidic residues" evidence="1">
    <location>
        <begin position="19"/>
        <end position="29"/>
    </location>
</feature>
<comment type="caution">
    <text evidence="2">The sequence shown here is derived from an EMBL/GenBank/DDBJ whole genome shotgun (WGS) entry which is preliminary data.</text>
</comment>
<protein>
    <submittedName>
        <fullName evidence="2">Uncharacterized protein</fullName>
    </submittedName>
</protein>
<feature type="region of interest" description="Disordered" evidence="1">
    <location>
        <begin position="19"/>
        <end position="47"/>
    </location>
</feature>
<dbReference type="Proteomes" id="UP000018031">
    <property type="component" value="Unassembled WGS sequence"/>
</dbReference>
<gene>
    <name evidence="2" type="ORF">PORCRE_1726</name>
</gene>
<reference evidence="2 3" key="2">
    <citation type="journal article" date="2013" name="Genome Announc.">
        <title>Draft Genome Sequences of Porphyromonas crevioricanis JCM 15906T and Porphyromonas cansulci JCM 13913T Isolated from a Canine Oral Cavity.</title>
        <authorList>
            <person name="Sakamoto M."/>
            <person name="Tanaka N."/>
            <person name="Shiwa Y."/>
            <person name="Yoshikawa H."/>
            <person name="Ohkuma M."/>
        </authorList>
    </citation>
    <scope>NUCLEOTIDE SEQUENCE [LARGE SCALE GENOMIC DNA]</scope>
    <source>
        <strain evidence="2 3">JCM 15906</strain>
    </source>
</reference>